<evidence type="ECO:0000256" key="1">
    <source>
        <dbReference type="ARBA" id="ARBA00008754"/>
    </source>
</evidence>
<feature type="binding site" evidence="4">
    <location>
        <position position="111"/>
    </location>
    <ligand>
        <name>D-ribulose 5-phosphate</name>
        <dbReference type="ChEBI" id="CHEBI:58121"/>
    </ligand>
</feature>
<organism evidence="5 6">
    <name type="scientific">Candidatus Faecalibacterium faecigallinarum</name>
    <dbReference type="NCBI Taxonomy" id="2838577"/>
    <lineage>
        <taxon>Bacteria</taxon>
        <taxon>Bacillati</taxon>
        <taxon>Bacillota</taxon>
        <taxon>Clostridia</taxon>
        <taxon>Eubacteriales</taxon>
        <taxon>Oscillospiraceae</taxon>
        <taxon>Faecalibacterium</taxon>
    </lineage>
</organism>
<dbReference type="InterPro" id="IPR051812">
    <property type="entry name" value="SPI_LacAB/RpiB"/>
</dbReference>
<dbReference type="PIRSF" id="PIRSF005384">
    <property type="entry name" value="RpiB_LacA_B"/>
    <property type="match status" value="1"/>
</dbReference>
<comment type="similarity">
    <text evidence="1">Belongs to the LacAB/RpiB family.</text>
</comment>
<dbReference type="PANTHER" id="PTHR43732:SF1">
    <property type="entry name" value="RIBOSE 5-PHOSPHATE ISOMERASE"/>
    <property type="match status" value="1"/>
</dbReference>
<protein>
    <submittedName>
        <fullName evidence="5">Ribose 5-phosphate isomerase B</fullName>
        <ecNumber evidence="5">5.3.1.6</ecNumber>
    </submittedName>
</protein>
<keyword evidence="2 5" id="KW-0413">Isomerase</keyword>
<dbReference type="GO" id="GO:0004751">
    <property type="term" value="F:ribose-5-phosphate isomerase activity"/>
    <property type="evidence" value="ECO:0007669"/>
    <property type="project" value="UniProtKB-EC"/>
</dbReference>
<dbReference type="GO" id="GO:0005975">
    <property type="term" value="P:carbohydrate metabolic process"/>
    <property type="evidence" value="ECO:0007669"/>
    <property type="project" value="InterPro"/>
</dbReference>
<dbReference type="EC" id="5.3.1.6" evidence="5"/>
<comment type="caution">
    <text evidence="5">The sequence shown here is derived from an EMBL/GenBank/DDBJ whole genome shotgun (WGS) entry which is preliminary data.</text>
</comment>
<dbReference type="InterPro" id="IPR004785">
    <property type="entry name" value="RpiB"/>
</dbReference>
<feature type="binding site" evidence="4">
    <location>
        <position position="138"/>
    </location>
    <ligand>
        <name>D-ribulose 5-phosphate</name>
        <dbReference type="ChEBI" id="CHEBI:58121"/>
    </ligand>
</feature>
<evidence type="ECO:0000256" key="2">
    <source>
        <dbReference type="ARBA" id="ARBA00023235"/>
    </source>
</evidence>
<dbReference type="CDD" id="cd00133">
    <property type="entry name" value="PTS_IIB"/>
    <property type="match status" value="1"/>
</dbReference>
<reference evidence="5" key="1">
    <citation type="journal article" date="2021" name="PeerJ">
        <title>Extensive microbial diversity within the chicken gut microbiome revealed by metagenomics and culture.</title>
        <authorList>
            <person name="Gilroy R."/>
            <person name="Ravi A."/>
            <person name="Getino M."/>
            <person name="Pursley I."/>
            <person name="Horton D.L."/>
            <person name="Alikhan N.F."/>
            <person name="Baker D."/>
            <person name="Gharbi K."/>
            <person name="Hall N."/>
            <person name="Watson M."/>
            <person name="Adriaenssens E.M."/>
            <person name="Foster-Nyarko E."/>
            <person name="Jarju S."/>
            <person name="Secka A."/>
            <person name="Antonio M."/>
            <person name="Oren A."/>
            <person name="Chaudhuri R.R."/>
            <person name="La Ragione R."/>
            <person name="Hildebrand F."/>
            <person name="Pallen M.J."/>
        </authorList>
    </citation>
    <scope>NUCLEOTIDE SEQUENCE</scope>
    <source>
        <strain evidence="5">ChiSjej5B23-2810</strain>
    </source>
</reference>
<gene>
    <name evidence="5" type="primary">rpiB</name>
    <name evidence="5" type="ORF">H9703_06045</name>
</gene>
<evidence type="ECO:0000313" key="5">
    <source>
        <dbReference type="EMBL" id="HJC45679.1"/>
    </source>
</evidence>
<dbReference type="NCBIfam" id="TIGR01120">
    <property type="entry name" value="rpiB"/>
    <property type="match status" value="1"/>
</dbReference>
<feature type="binding site" evidence="4">
    <location>
        <begin position="10"/>
        <end position="11"/>
    </location>
    <ligand>
        <name>D-ribulose 5-phosphate</name>
        <dbReference type="ChEBI" id="CHEBI:58121"/>
    </ligand>
</feature>
<feature type="binding site" evidence="4">
    <location>
        <position position="101"/>
    </location>
    <ligand>
        <name>D-ribulose 5-phosphate</name>
        <dbReference type="ChEBI" id="CHEBI:58121"/>
    </ligand>
</feature>
<feature type="binding site" evidence="4">
    <location>
        <begin position="68"/>
        <end position="72"/>
    </location>
    <ligand>
        <name>D-ribulose 5-phosphate</name>
        <dbReference type="ChEBI" id="CHEBI:58121"/>
    </ligand>
</feature>
<dbReference type="InterPro" id="IPR003500">
    <property type="entry name" value="RpiB_LacA_LacB"/>
</dbReference>
<dbReference type="NCBIfam" id="NF004051">
    <property type="entry name" value="PRK05571.1"/>
    <property type="match status" value="1"/>
</dbReference>
<sequence>MEKPIALAADHGGFELKEAVRAHLDEAGIPYIDFGTHSTDSVDYPDMAVPACDAVVSGQCGKALLFCGTGVGISMAANKIKGIRACCCSDSFSCEYTRRHNDANALCMGGRVVGPGLACQLVDLFLATPFEGGRHERRIEKLMALENR</sequence>
<evidence type="ECO:0000256" key="4">
    <source>
        <dbReference type="PIRSR" id="PIRSR005384-2"/>
    </source>
</evidence>
<dbReference type="AlphaFoldDB" id="A0A9D2P8R7"/>
<evidence type="ECO:0000313" key="6">
    <source>
        <dbReference type="Proteomes" id="UP000823906"/>
    </source>
</evidence>
<accession>A0A9D2P8R7</accession>
<feature type="active site" description="Proton acceptor" evidence="3">
    <location>
        <position position="67"/>
    </location>
</feature>
<dbReference type="Pfam" id="PF02502">
    <property type="entry name" value="LacAB_rpiB"/>
    <property type="match status" value="1"/>
</dbReference>
<dbReference type="NCBIfam" id="TIGR00689">
    <property type="entry name" value="rpiB_lacA_lacB"/>
    <property type="match status" value="1"/>
</dbReference>
<dbReference type="PANTHER" id="PTHR43732">
    <property type="entry name" value="RIBOSE 5-PHOSPHATE ISOMERASE-RELATED"/>
    <property type="match status" value="1"/>
</dbReference>
<proteinExistence type="inferred from homology"/>
<dbReference type="InterPro" id="IPR036569">
    <property type="entry name" value="RpiB_LacA_LacB_sf"/>
</dbReference>
<evidence type="ECO:0000256" key="3">
    <source>
        <dbReference type="PIRSR" id="PIRSR005384-1"/>
    </source>
</evidence>
<reference evidence="5" key="2">
    <citation type="submission" date="2021-04" db="EMBL/GenBank/DDBJ databases">
        <authorList>
            <person name="Gilroy R."/>
        </authorList>
    </citation>
    <scope>NUCLEOTIDE SEQUENCE</scope>
    <source>
        <strain evidence="5">ChiSjej5B23-2810</strain>
    </source>
</reference>
<name>A0A9D2P8R7_9FIRM</name>
<dbReference type="Gene3D" id="3.40.1400.10">
    <property type="entry name" value="Sugar-phosphate isomerase, RpiB/LacA/LacB"/>
    <property type="match status" value="1"/>
</dbReference>
<feature type="active site" description="Proton donor" evidence="3">
    <location>
        <position position="100"/>
    </location>
</feature>
<dbReference type="EMBL" id="DWWN01000041">
    <property type="protein sequence ID" value="HJC45679.1"/>
    <property type="molecule type" value="Genomic_DNA"/>
</dbReference>
<dbReference type="Proteomes" id="UP000823906">
    <property type="component" value="Unassembled WGS sequence"/>
</dbReference>
<dbReference type="SUPFAM" id="SSF89623">
    <property type="entry name" value="Ribose/Galactose isomerase RpiB/AlsB"/>
    <property type="match status" value="1"/>
</dbReference>
<feature type="binding site" evidence="4">
    <location>
        <position position="134"/>
    </location>
    <ligand>
        <name>D-ribulose 5-phosphate</name>
        <dbReference type="ChEBI" id="CHEBI:58121"/>
    </ligand>
</feature>